<keyword evidence="3" id="KW-1185">Reference proteome</keyword>
<dbReference type="AlphaFoldDB" id="A0A101SLR0"/>
<dbReference type="Proteomes" id="UP000052982">
    <property type="component" value="Unassembled WGS sequence"/>
</dbReference>
<dbReference type="OrthoDB" id="4258344at2"/>
<feature type="domain" description="RES" evidence="1">
    <location>
        <begin position="31"/>
        <end position="176"/>
    </location>
</feature>
<evidence type="ECO:0000313" key="3">
    <source>
        <dbReference type="Proteomes" id="UP000052982"/>
    </source>
</evidence>
<evidence type="ECO:0000259" key="1">
    <source>
        <dbReference type="SMART" id="SM00953"/>
    </source>
</evidence>
<dbReference type="InterPro" id="IPR014914">
    <property type="entry name" value="RES_dom"/>
</dbReference>
<organism evidence="2 3">
    <name type="scientific">Streptomyces griseoruber</name>
    <dbReference type="NCBI Taxonomy" id="1943"/>
    <lineage>
        <taxon>Bacteria</taxon>
        <taxon>Bacillati</taxon>
        <taxon>Actinomycetota</taxon>
        <taxon>Actinomycetes</taxon>
        <taxon>Kitasatosporales</taxon>
        <taxon>Streptomycetaceae</taxon>
        <taxon>Streptomyces</taxon>
    </lineage>
</organism>
<dbReference type="STRING" id="1943.AQJ64_39150"/>
<reference evidence="2 3" key="1">
    <citation type="submission" date="2015-10" db="EMBL/GenBank/DDBJ databases">
        <title>Draft genome sequence of Streptomyces griseoruber DSM 40281, type strain for the species Streptomyces griseoruber.</title>
        <authorList>
            <person name="Ruckert C."/>
            <person name="Winkler A."/>
            <person name="Kalinowski J."/>
            <person name="Kampfer P."/>
            <person name="Glaeser S."/>
        </authorList>
    </citation>
    <scope>NUCLEOTIDE SEQUENCE [LARGE SCALE GENOMIC DNA]</scope>
    <source>
        <strain evidence="2 3">DSM 40281</strain>
    </source>
</reference>
<accession>A0A101SLR0</accession>
<dbReference type="EMBL" id="LMWW01000068">
    <property type="protein sequence ID" value="KUN76236.1"/>
    <property type="molecule type" value="Genomic_DNA"/>
</dbReference>
<protein>
    <recommendedName>
        <fullName evidence="1">RES domain-containing protein</fullName>
    </recommendedName>
</protein>
<proteinExistence type="predicted"/>
<gene>
    <name evidence="2" type="ORF">AQJ64_39150</name>
</gene>
<dbReference type="SMART" id="SM00953">
    <property type="entry name" value="RES"/>
    <property type="match status" value="1"/>
</dbReference>
<evidence type="ECO:0000313" key="2">
    <source>
        <dbReference type="EMBL" id="KUN76236.1"/>
    </source>
</evidence>
<sequence length="208" mass="23112">MAPRTTVLPAGTRLWRCHRTDYPAAGFKEAAAHTLFGGSRFDCTAEDPYPYLYATREPATALAEVLLRSMDFDPVVGSRLVPWALAARYTLAELVTTAELTLVSLRVEEDLAAVCQDSWLLDSEPDDYPRTRYWAQELRRQAEKAQGLVWQSRRHRPREALVLFGDRCGTGPFAPEPLVSHDLGTFDGADTANRLLTPLRAAIVPPTG</sequence>
<comment type="caution">
    <text evidence="2">The sequence shown here is derived from an EMBL/GenBank/DDBJ whole genome shotgun (WGS) entry which is preliminary data.</text>
</comment>
<name>A0A101SLR0_9ACTN</name>
<dbReference type="Pfam" id="PF08808">
    <property type="entry name" value="RES"/>
    <property type="match status" value="1"/>
</dbReference>